<sequence length="129" mass="13898">MIAKTGTCDNCCDPDSCLKNDLATVITSEYLNQSTYDKGEASSLMALDFENQNLGKEIDISAFGEGVWSNITATPSDFGNQNPSDVVLLEVSPELPAEIEGLSKQEHGPSPSLDQLPVPSQEFEPLLSF</sequence>
<comment type="caution">
    <text evidence="2">The sequence shown here is derived from an EMBL/GenBank/DDBJ whole genome shotgun (WGS) entry which is preliminary data.</text>
</comment>
<evidence type="ECO:0000313" key="2">
    <source>
        <dbReference type="EMBL" id="KAG6749444.1"/>
    </source>
</evidence>
<evidence type="ECO:0000256" key="1">
    <source>
        <dbReference type="SAM" id="MobiDB-lite"/>
    </source>
</evidence>
<gene>
    <name evidence="2" type="ORF">POTOM_046490</name>
</gene>
<dbReference type="AlphaFoldDB" id="A0A8X7YEI8"/>
<keyword evidence="3" id="KW-1185">Reference proteome</keyword>
<dbReference type="EMBL" id="JAAWWB010000027">
    <property type="protein sequence ID" value="KAG6749444.1"/>
    <property type="molecule type" value="Genomic_DNA"/>
</dbReference>
<proteinExistence type="predicted"/>
<feature type="region of interest" description="Disordered" evidence="1">
    <location>
        <begin position="98"/>
        <end position="129"/>
    </location>
</feature>
<protein>
    <submittedName>
        <fullName evidence="2">Uncharacterized protein</fullName>
    </submittedName>
</protein>
<dbReference type="Proteomes" id="UP000886885">
    <property type="component" value="Chromosome 14A"/>
</dbReference>
<evidence type="ECO:0000313" key="3">
    <source>
        <dbReference type="Proteomes" id="UP000886885"/>
    </source>
</evidence>
<dbReference type="OrthoDB" id="858772at2759"/>
<accession>A0A8X7YEI8</accession>
<reference evidence="2" key="1">
    <citation type="journal article" date="2020" name="bioRxiv">
        <title>Hybrid origin of Populus tomentosa Carr. identified through genome sequencing and phylogenomic analysis.</title>
        <authorList>
            <person name="An X."/>
            <person name="Gao K."/>
            <person name="Chen Z."/>
            <person name="Li J."/>
            <person name="Yang X."/>
            <person name="Yang X."/>
            <person name="Zhou J."/>
            <person name="Guo T."/>
            <person name="Zhao T."/>
            <person name="Huang S."/>
            <person name="Miao D."/>
            <person name="Khan W.U."/>
            <person name="Rao P."/>
            <person name="Ye M."/>
            <person name="Lei B."/>
            <person name="Liao W."/>
            <person name="Wang J."/>
            <person name="Ji L."/>
            <person name="Li Y."/>
            <person name="Guo B."/>
            <person name="Mustafa N.S."/>
            <person name="Li S."/>
            <person name="Yun Q."/>
            <person name="Keller S.R."/>
            <person name="Mao J."/>
            <person name="Zhang R."/>
            <person name="Strauss S.H."/>
        </authorList>
    </citation>
    <scope>NUCLEOTIDE SEQUENCE</scope>
    <source>
        <strain evidence="2">GM15</strain>
        <tissue evidence="2">Leaf</tissue>
    </source>
</reference>
<organism evidence="2 3">
    <name type="scientific">Populus tomentosa</name>
    <name type="common">Chinese white poplar</name>
    <dbReference type="NCBI Taxonomy" id="118781"/>
    <lineage>
        <taxon>Eukaryota</taxon>
        <taxon>Viridiplantae</taxon>
        <taxon>Streptophyta</taxon>
        <taxon>Embryophyta</taxon>
        <taxon>Tracheophyta</taxon>
        <taxon>Spermatophyta</taxon>
        <taxon>Magnoliopsida</taxon>
        <taxon>eudicotyledons</taxon>
        <taxon>Gunneridae</taxon>
        <taxon>Pentapetalae</taxon>
        <taxon>rosids</taxon>
        <taxon>fabids</taxon>
        <taxon>Malpighiales</taxon>
        <taxon>Salicaceae</taxon>
        <taxon>Saliceae</taxon>
        <taxon>Populus</taxon>
    </lineage>
</organism>
<name>A0A8X7YEI8_POPTO</name>